<evidence type="ECO:0000256" key="1">
    <source>
        <dbReference type="SAM" id="MobiDB-lite"/>
    </source>
</evidence>
<sequence length="354" mass="40185">MLSLQGISASNNPVVELENFPLVSRDDCWAAMEFTHFEWAFGLDYRGFPFDSEFNMVTASKDIISCLENRTLRLAPNKEVIYHAYDLLQHNHTSRVDERRRFQEFGEGPWEYVLFPGKFDHKTLKPKYLPPLFQRSPNGKMEPLIFNAHDYDTLPRITAMIHPTIALLLIVLVPLDPYHAPESLKENVLLPSTRIVGAWPLWSHNRFKPEPTSSKRKRSRSESEITCKCTLCAQTSSFESSSSSGTYASDFDSSDDGERISLPVGGDSEEDGKVELDVAAWAGKIVLPPTHNGVDDLDDFEDDLLLRTYAQESALAPGQVKKALKEEDKKRNVLAKPTLEELQYRLSKKRSRHG</sequence>
<evidence type="ECO:0000313" key="2">
    <source>
        <dbReference type="EMBL" id="KTB43566.1"/>
    </source>
</evidence>
<evidence type="ECO:0000313" key="3">
    <source>
        <dbReference type="Proteomes" id="UP000054988"/>
    </source>
</evidence>
<dbReference type="EMBL" id="LATX01001139">
    <property type="protein sequence ID" value="KTB43566.1"/>
    <property type="molecule type" value="Genomic_DNA"/>
</dbReference>
<reference evidence="2 3" key="1">
    <citation type="submission" date="2015-12" db="EMBL/GenBank/DDBJ databases">
        <title>Draft genome sequence of Moniliophthora roreri, the causal agent of frosty pod rot of cacao.</title>
        <authorList>
            <person name="Aime M.C."/>
            <person name="Diaz-Valderrama J.R."/>
            <person name="Kijpornyongpan T."/>
            <person name="Phillips-Mora W."/>
        </authorList>
    </citation>
    <scope>NUCLEOTIDE SEQUENCE [LARGE SCALE GENOMIC DNA]</scope>
    <source>
        <strain evidence="2 3">MCA 2952</strain>
    </source>
</reference>
<organism evidence="2 3">
    <name type="scientific">Moniliophthora roreri</name>
    <name type="common">Frosty pod rot fungus</name>
    <name type="synonym">Monilia roreri</name>
    <dbReference type="NCBI Taxonomy" id="221103"/>
    <lineage>
        <taxon>Eukaryota</taxon>
        <taxon>Fungi</taxon>
        <taxon>Dikarya</taxon>
        <taxon>Basidiomycota</taxon>
        <taxon>Agaricomycotina</taxon>
        <taxon>Agaricomycetes</taxon>
        <taxon>Agaricomycetidae</taxon>
        <taxon>Agaricales</taxon>
        <taxon>Marasmiineae</taxon>
        <taxon>Marasmiaceae</taxon>
        <taxon>Moniliophthora</taxon>
    </lineage>
</organism>
<name>A0A0W0G4Q7_MONRR</name>
<dbReference type="AlphaFoldDB" id="A0A0W0G4Q7"/>
<gene>
    <name evidence="2" type="ORF">WG66_3864</name>
</gene>
<protein>
    <submittedName>
        <fullName evidence="2">Uncharacterized protein</fullName>
    </submittedName>
</protein>
<feature type="compositionally biased region" description="Low complexity" evidence="1">
    <location>
        <begin position="238"/>
        <end position="251"/>
    </location>
</feature>
<feature type="region of interest" description="Disordered" evidence="1">
    <location>
        <begin position="238"/>
        <end position="269"/>
    </location>
</feature>
<proteinExistence type="predicted"/>
<accession>A0A0W0G4Q7</accession>
<comment type="caution">
    <text evidence="2">The sequence shown here is derived from an EMBL/GenBank/DDBJ whole genome shotgun (WGS) entry which is preliminary data.</text>
</comment>
<dbReference type="Proteomes" id="UP000054988">
    <property type="component" value="Unassembled WGS sequence"/>
</dbReference>